<dbReference type="EMBL" id="AMQN01009407">
    <property type="status" value="NOT_ANNOTATED_CDS"/>
    <property type="molecule type" value="Genomic_DNA"/>
</dbReference>
<sequence length="194" mass="20801">MDGSENNFANWKESYPKGDGDNNAALLCSSGWRSEKITKKNRFICEADSCEGNAEPCAQAVEVGDKFFGLIREKRNFDAAEGACQALGGHLASIHSASEESAINQYIKANGNPTDVLIGGTDSASEGNWQWSDGTPFDFENWKSGEPNGQPGDGDAVMTVKNGGSGKRYWRDRSTDAAAAFLCVFDTCPPSTLP</sequence>
<dbReference type="SMART" id="SM00034">
    <property type="entry name" value="CLECT"/>
    <property type="match status" value="1"/>
</dbReference>
<dbReference type="InterPro" id="IPR050111">
    <property type="entry name" value="C-type_lectin/snaclec_domain"/>
</dbReference>
<feature type="domain" description="C-type lectin" evidence="1">
    <location>
        <begin position="63"/>
        <end position="184"/>
    </location>
</feature>
<dbReference type="InterPro" id="IPR016186">
    <property type="entry name" value="C-type_lectin-like/link_sf"/>
</dbReference>
<reference evidence="3" key="3">
    <citation type="submission" date="2015-06" db="UniProtKB">
        <authorList>
            <consortium name="EnsemblMetazoa"/>
        </authorList>
    </citation>
    <scope>IDENTIFICATION</scope>
</reference>
<dbReference type="OMA" id="AWQWTSG"/>
<dbReference type="CDD" id="cd00037">
    <property type="entry name" value="CLECT"/>
    <property type="match status" value="1"/>
</dbReference>
<dbReference type="Pfam" id="PF00059">
    <property type="entry name" value="Lectin_C"/>
    <property type="match status" value="1"/>
</dbReference>
<dbReference type="InterPro" id="IPR001304">
    <property type="entry name" value="C-type_lectin-like"/>
</dbReference>
<dbReference type="AlphaFoldDB" id="R7U5C4"/>
<protein>
    <recommendedName>
        <fullName evidence="1">C-type lectin domain-containing protein</fullName>
    </recommendedName>
</protein>
<accession>R7U5C4</accession>
<evidence type="ECO:0000313" key="4">
    <source>
        <dbReference type="Proteomes" id="UP000014760"/>
    </source>
</evidence>
<proteinExistence type="predicted"/>
<dbReference type="EnsemblMetazoa" id="CapteT144042">
    <property type="protein sequence ID" value="CapteP144042"/>
    <property type="gene ID" value="CapteG144042"/>
</dbReference>
<evidence type="ECO:0000313" key="3">
    <source>
        <dbReference type="EnsemblMetazoa" id="CapteP144042"/>
    </source>
</evidence>
<dbReference type="OrthoDB" id="6068744at2759"/>
<gene>
    <name evidence="2" type="ORF">CAPTEDRAFT_144042</name>
</gene>
<reference evidence="4" key="1">
    <citation type="submission" date="2012-12" db="EMBL/GenBank/DDBJ databases">
        <authorList>
            <person name="Hellsten U."/>
            <person name="Grimwood J."/>
            <person name="Chapman J.A."/>
            <person name="Shapiro H."/>
            <person name="Aerts A."/>
            <person name="Otillar R.P."/>
            <person name="Terry A.Y."/>
            <person name="Boore J.L."/>
            <person name="Simakov O."/>
            <person name="Marletaz F."/>
            <person name="Cho S.-J."/>
            <person name="Edsinger-Gonzales E."/>
            <person name="Havlak P."/>
            <person name="Kuo D.-H."/>
            <person name="Larsson T."/>
            <person name="Lv J."/>
            <person name="Arendt D."/>
            <person name="Savage R."/>
            <person name="Osoegawa K."/>
            <person name="de Jong P."/>
            <person name="Lindberg D.R."/>
            <person name="Seaver E.C."/>
            <person name="Weisblat D.A."/>
            <person name="Putnam N.H."/>
            <person name="Grigoriev I.V."/>
            <person name="Rokhsar D.S."/>
        </authorList>
    </citation>
    <scope>NUCLEOTIDE SEQUENCE</scope>
    <source>
        <strain evidence="4">I ESC-2004</strain>
    </source>
</reference>
<dbReference type="InterPro" id="IPR016187">
    <property type="entry name" value="CTDL_fold"/>
</dbReference>
<dbReference type="STRING" id="283909.R7U5C4"/>
<dbReference type="SUPFAM" id="SSF56436">
    <property type="entry name" value="C-type lectin-like"/>
    <property type="match status" value="2"/>
</dbReference>
<reference evidence="2 4" key="2">
    <citation type="journal article" date="2013" name="Nature">
        <title>Insights into bilaterian evolution from three spiralian genomes.</title>
        <authorList>
            <person name="Simakov O."/>
            <person name="Marletaz F."/>
            <person name="Cho S.J."/>
            <person name="Edsinger-Gonzales E."/>
            <person name="Havlak P."/>
            <person name="Hellsten U."/>
            <person name="Kuo D.H."/>
            <person name="Larsson T."/>
            <person name="Lv J."/>
            <person name="Arendt D."/>
            <person name="Savage R."/>
            <person name="Osoegawa K."/>
            <person name="de Jong P."/>
            <person name="Grimwood J."/>
            <person name="Chapman J.A."/>
            <person name="Shapiro H."/>
            <person name="Aerts A."/>
            <person name="Otillar R.P."/>
            <person name="Terry A.Y."/>
            <person name="Boore J.L."/>
            <person name="Grigoriev I.V."/>
            <person name="Lindberg D.R."/>
            <person name="Seaver E.C."/>
            <person name="Weisblat D.A."/>
            <person name="Putnam N.H."/>
            <person name="Rokhsar D.S."/>
        </authorList>
    </citation>
    <scope>NUCLEOTIDE SEQUENCE</scope>
    <source>
        <strain evidence="2 4">I ESC-2004</strain>
    </source>
</reference>
<dbReference type="EMBL" id="KB305345">
    <property type="protein sequence ID" value="ELU01179.1"/>
    <property type="molecule type" value="Genomic_DNA"/>
</dbReference>
<dbReference type="PANTHER" id="PTHR22803">
    <property type="entry name" value="MANNOSE, PHOSPHOLIPASE, LECTIN RECEPTOR RELATED"/>
    <property type="match status" value="1"/>
</dbReference>
<keyword evidence="4" id="KW-1185">Reference proteome</keyword>
<dbReference type="PROSITE" id="PS50041">
    <property type="entry name" value="C_TYPE_LECTIN_2"/>
    <property type="match status" value="1"/>
</dbReference>
<evidence type="ECO:0000259" key="1">
    <source>
        <dbReference type="PROSITE" id="PS50041"/>
    </source>
</evidence>
<evidence type="ECO:0000313" key="2">
    <source>
        <dbReference type="EMBL" id="ELU01179.1"/>
    </source>
</evidence>
<name>R7U5C4_CAPTE</name>
<dbReference type="Proteomes" id="UP000014760">
    <property type="component" value="Unassembled WGS sequence"/>
</dbReference>
<dbReference type="HOGENOM" id="CLU_1416402_0_0_1"/>
<organism evidence="2">
    <name type="scientific">Capitella teleta</name>
    <name type="common">Polychaete worm</name>
    <dbReference type="NCBI Taxonomy" id="283909"/>
    <lineage>
        <taxon>Eukaryota</taxon>
        <taxon>Metazoa</taxon>
        <taxon>Spiralia</taxon>
        <taxon>Lophotrochozoa</taxon>
        <taxon>Annelida</taxon>
        <taxon>Polychaeta</taxon>
        <taxon>Sedentaria</taxon>
        <taxon>Scolecida</taxon>
        <taxon>Capitellidae</taxon>
        <taxon>Capitella</taxon>
    </lineage>
</organism>
<dbReference type="Gene3D" id="3.10.100.10">
    <property type="entry name" value="Mannose-Binding Protein A, subunit A"/>
    <property type="match status" value="2"/>
</dbReference>